<keyword evidence="3" id="KW-1185">Reference proteome</keyword>
<dbReference type="InterPro" id="IPR016161">
    <property type="entry name" value="Ald_DH/histidinol_DH"/>
</dbReference>
<dbReference type="GO" id="GO:0016491">
    <property type="term" value="F:oxidoreductase activity"/>
    <property type="evidence" value="ECO:0007669"/>
    <property type="project" value="InterPro"/>
</dbReference>
<organism evidence="2 3">
    <name type="scientific">Dendrobium chrysotoxum</name>
    <name type="common">Orchid</name>
    <dbReference type="NCBI Taxonomy" id="161865"/>
    <lineage>
        <taxon>Eukaryota</taxon>
        <taxon>Viridiplantae</taxon>
        <taxon>Streptophyta</taxon>
        <taxon>Embryophyta</taxon>
        <taxon>Tracheophyta</taxon>
        <taxon>Spermatophyta</taxon>
        <taxon>Magnoliopsida</taxon>
        <taxon>Liliopsida</taxon>
        <taxon>Asparagales</taxon>
        <taxon>Orchidaceae</taxon>
        <taxon>Epidendroideae</taxon>
        <taxon>Malaxideae</taxon>
        <taxon>Dendrobiinae</taxon>
        <taxon>Dendrobium</taxon>
    </lineage>
</organism>
<protein>
    <recommendedName>
        <fullName evidence="1">Aldehyde dehydrogenase domain-containing protein</fullName>
    </recommendedName>
</protein>
<dbReference type="AlphaFoldDB" id="A0AAV7GC54"/>
<comment type="caution">
    <text evidence="2">The sequence shown here is derived from an EMBL/GenBank/DDBJ whole genome shotgun (WGS) entry which is preliminary data.</text>
</comment>
<dbReference type="Pfam" id="PF00171">
    <property type="entry name" value="Aldedh"/>
    <property type="match status" value="1"/>
</dbReference>
<proteinExistence type="predicted"/>
<dbReference type="EMBL" id="JAGFBR010000016">
    <property type="protein sequence ID" value="KAH0453319.1"/>
    <property type="molecule type" value="Genomic_DNA"/>
</dbReference>
<dbReference type="SUPFAM" id="SSF53720">
    <property type="entry name" value="ALDH-like"/>
    <property type="match status" value="1"/>
</dbReference>
<accession>A0AAV7GC54</accession>
<gene>
    <name evidence="2" type="ORF">IEQ34_017643</name>
</gene>
<evidence type="ECO:0000259" key="1">
    <source>
        <dbReference type="Pfam" id="PF00171"/>
    </source>
</evidence>
<dbReference type="InterPro" id="IPR016162">
    <property type="entry name" value="Ald_DH_N"/>
</dbReference>
<evidence type="ECO:0000313" key="3">
    <source>
        <dbReference type="Proteomes" id="UP000775213"/>
    </source>
</evidence>
<dbReference type="Proteomes" id="UP000775213">
    <property type="component" value="Unassembled WGS sequence"/>
</dbReference>
<feature type="domain" description="Aldehyde dehydrogenase" evidence="1">
    <location>
        <begin position="1"/>
        <end position="38"/>
    </location>
</feature>
<reference evidence="2 3" key="1">
    <citation type="journal article" date="2021" name="Hortic Res">
        <title>Chromosome-scale assembly of the Dendrobium chrysotoxum genome enhances the understanding of orchid evolution.</title>
        <authorList>
            <person name="Zhang Y."/>
            <person name="Zhang G.Q."/>
            <person name="Zhang D."/>
            <person name="Liu X.D."/>
            <person name="Xu X.Y."/>
            <person name="Sun W.H."/>
            <person name="Yu X."/>
            <person name="Zhu X."/>
            <person name="Wang Z.W."/>
            <person name="Zhao X."/>
            <person name="Zhong W.Y."/>
            <person name="Chen H."/>
            <person name="Yin W.L."/>
            <person name="Huang T."/>
            <person name="Niu S.C."/>
            <person name="Liu Z.J."/>
        </authorList>
    </citation>
    <scope>NUCLEOTIDE SEQUENCE [LARGE SCALE GENOMIC DNA]</scope>
    <source>
        <strain evidence="2">Lindl</strain>
    </source>
</reference>
<name>A0AAV7GC54_DENCH</name>
<dbReference type="Gene3D" id="3.40.605.10">
    <property type="entry name" value="Aldehyde Dehydrogenase, Chain A, domain 1"/>
    <property type="match status" value="1"/>
</dbReference>
<evidence type="ECO:0000313" key="2">
    <source>
        <dbReference type="EMBL" id="KAH0453319.1"/>
    </source>
</evidence>
<dbReference type="InterPro" id="IPR015590">
    <property type="entry name" value="Aldehyde_DH_dom"/>
</dbReference>
<sequence>MSAYGRSRILYRFVDLIKKHNNEIAALKTWDNGKPYMLYYASWADKIYGIIVHVDTPHHV</sequence>